<feature type="transmembrane region" description="Helical" evidence="1">
    <location>
        <begin position="39"/>
        <end position="59"/>
    </location>
</feature>
<evidence type="ECO:0000256" key="1">
    <source>
        <dbReference type="SAM" id="Phobius"/>
    </source>
</evidence>
<feature type="transmembrane region" description="Helical" evidence="1">
    <location>
        <begin position="248"/>
        <end position="271"/>
    </location>
</feature>
<organism evidence="2">
    <name type="scientific">marine sediment metagenome</name>
    <dbReference type="NCBI Taxonomy" id="412755"/>
    <lineage>
        <taxon>unclassified sequences</taxon>
        <taxon>metagenomes</taxon>
        <taxon>ecological metagenomes</taxon>
    </lineage>
</organism>
<sequence>IKSGGWNALMTLFVLFLLSSVRPNNNDFDIYKIEKSYFFITIIFLITSYMLYVSGAQFASSHTQYILSGPYLNQNTMSVNLFCLSIIGCLIVNEGNKCYLIPLLLIVFLSIFLTMSRAGILFSILVCLIFFGRNKIILFNPFILAIGLYFLPADFYSRLESKALKAGSSGRLDFINQVFLDKLDSLGSLFFGTGVNNTVFKLHGDTLSAHNSYISFFSDFGLLCFSLLFIYIILILRKVERKSMLYMIFLLGYAFFETTLFKGLSLSFFIFCLLANNQHKKQYASNEARI</sequence>
<dbReference type="EMBL" id="LAZR01013025">
    <property type="protein sequence ID" value="KKM23933.1"/>
    <property type="molecule type" value="Genomic_DNA"/>
</dbReference>
<comment type="caution">
    <text evidence="2">The sequence shown here is derived from an EMBL/GenBank/DDBJ whole genome shotgun (WGS) entry which is preliminary data.</text>
</comment>
<accession>A0A0F9KPB2</accession>
<evidence type="ECO:0008006" key="3">
    <source>
        <dbReference type="Google" id="ProtNLM"/>
    </source>
</evidence>
<evidence type="ECO:0000313" key="2">
    <source>
        <dbReference type="EMBL" id="KKM23933.1"/>
    </source>
</evidence>
<keyword evidence="1" id="KW-0812">Transmembrane</keyword>
<feature type="transmembrane region" description="Helical" evidence="1">
    <location>
        <begin position="213"/>
        <end position="236"/>
    </location>
</feature>
<feature type="transmembrane region" description="Helical" evidence="1">
    <location>
        <begin position="71"/>
        <end position="93"/>
    </location>
</feature>
<proteinExistence type="predicted"/>
<feature type="transmembrane region" description="Helical" evidence="1">
    <location>
        <begin position="138"/>
        <end position="156"/>
    </location>
</feature>
<feature type="transmembrane region" description="Helical" evidence="1">
    <location>
        <begin position="99"/>
        <end position="131"/>
    </location>
</feature>
<feature type="non-terminal residue" evidence="2">
    <location>
        <position position="1"/>
    </location>
</feature>
<protein>
    <recommendedName>
        <fullName evidence="3">O-antigen ligase domain-containing protein</fullName>
    </recommendedName>
</protein>
<name>A0A0F9KPB2_9ZZZZ</name>
<gene>
    <name evidence="2" type="ORF">LCGC14_1610160</name>
</gene>
<dbReference type="AlphaFoldDB" id="A0A0F9KPB2"/>
<reference evidence="2" key="1">
    <citation type="journal article" date="2015" name="Nature">
        <title>Complex archaea that bridge the gap between prokaryotes and eukaryotes.</title>
        <authorList>
            <person name="Spang A."/>
            <person name="Saw J.H."/>
            <person name="Jorgensen S.L."/>
            <person name="Zaremba-Niedzwiedzka K."/>
            <person name="Martijn J."/>
            <person name="Lind A.E."/>
            <person name="van Eijk R."/>
            <person name="Schleper C."/>
            <person name="Guy L."/>
            <person name="Ettema T.J."/>
        </authorList>
    </citation>
    <scope>NUCLEOTIDE SEQUENCE</scope>
</reference>
<keyword evidence="1" id="KW-1133">Transmembrane helix</keyword>
<keyword evidence="1" id="KW-0472">Membrane</keyword>